<evidence type="ECO:0000313" key="2">
    <source>
        <dbReference type="WBParaSite" id="PSU_v2.g9033.t1"/>
    </source>
</evidence>
<dbReference type="Proteomes" id="UP000887577">
    <property type="component" value="Unplaced"/>
</dbReference>
<dbReference type="WBParaSite" id="PSU_v2.g9033.t1">
    <property type="protein sequence ID" value="PSU_v2.g9033.t1"/>
    <property type="gene ID" value="PSU_v2.g9033"/>
</dbReference>
<evidence type="ECO:0000313" key="1">
    <source>
        <dbReference type="Proteomes" id="UP000887577"/>
    </source>
</evidence>
<dbReference type="AlphaFoldDB" id="A0A914ZFH5"/>
<name>A0A914ZFH5_9BILA</name>
<proteinExistence type="predicted"/>
<protein>
    <submittedName>
        <fullName evidence="2">DUF4325 domain-containing protein</fullName>
    </submittedName>
</protein>
<sequence>MEAKLVAMDNTENPKLGFKVKTVKGLQIISPEMALTIFLQKIIGIFENFTNQEVTKVELRHFGSKLSPAQISALKFVESMLKKEVIYLPK</sequence>
<accession>A0A914ZFH5</accession>
<reference evidence="2" key="1">
    <citation type="submission" date="2022-11" db="UniProtKB">
        <authorList>
            <consortium name="WormBaseParasite"/>
        </authorList>
    </citation>
    <scope>IDENTIFICATION</scope>
</reference>
<organism evidence="1 2">
    <name type="scientific">Panagrolaimus superbus</name>
    <dbReference type="NCBI Taxonomy" id="310955"/>
    <lineage>
        <taxon>Eukaryota</taxon>
        <taxon>Metazoa</taxon>
        <taxon>Ecdysozoa</taxon>
        <taxon>Nematoda</taxon>
        <taxon>Chromadorea</taxon>
        <taxon>Rhabditida</taxon>
        <taxon>Tylenchina</taxon>
        <taxon>Panagrolaimomorpha</taxon>
        <taxon>Panagrolaimoidea</taxon>
        <taxon>Panagrolaimidae</taxon>
        <taxon>Panagrolaimus</taxon>
    </lineage>
</organism>
<keyword evidence="1" id="KW-1185">Reference proteome</keyword>